<protein>
    <submittedName>
        <fullName evidence="2">Uncharacterized protein</fullName>
    </submittedName>
</protein>
<evidence type="ECO:0000256" key="1">
    <source>
        <dbReference type="SAM" id="Phobius"/>
    </source>
</evidence>
<organism evidence="2 3">
    <name type="scientific">Nocardiopsis eucommiae</name>
    <dbReference type="NCBI Taxonomy" id="2831970"/>
    <lineage>
        <taxon>Bacteria</taxon>
        <taxon>Bacillati</taxon>
        <taxon>Actinomycetota</taxon>
        <taxon>Actinomycetes</taxon>
        <taxon>Streptosporangiales</taxon>
        <taxon>Nocardiopsidaceae</taxon>
        <taxon>Nocardiopsis</taxon>
    </lineage>
</organism>
<keyword evidence="1" id="KW-0812">Transmembrane</keyword>
<dbReference type="KEGG" id="nec:KGD82_03465"/>
<evidence type="ECO:0000313" key="3">
    <source>
        <dbReference type="Proteomes" id="UP000682416"/>
    </source>
</evidence>
<dbReference type="EMBL" id="CP074402">
    <property type="protein sequence ID" value="QVJ01983.1"/>
    <property type="molecule type" value="Genomic_DNA"/>
</dbReference>
<keyword evidence="3" id="KW-1185">Reference proteome</keyword>
<feature type="transmembrane region" description="Helical" evidence="1">
    <location>
        <begin position="53"/>
        <end position="75"/>
    </location>
</feature>
<reference evidence="2" key="1">
    <citation type="submission" date="2021-05" db="EMBL/GenBank/DDBJ databases">
        <authorList>
            <person name="Kaiqin L."/>
            <person name="Jian G."/>
        </authorList>
    </citation>
    <scope>NUCLEOTIDE SEQUENCE</scope>
    <source>
        <strain evidence="2">HDS5</strain>
    </source>
</reference>
<name>A0A975QKY5_9ACTN</name>
<evidence type="ECO:0000313" key="2">
    <source>
        <dbReference type="EMBL" id="QVJ01983.1"/>
    </source>
</evidence>
<keyword evidence="1" id="KW-1133">Transmembrane helix</keyword>
<proteinExistence type="predicted"/>
<gene>
    <name evidence="2" type="ORF">KGD82_03465</name>
</gene>
<sequence>MTKTTPEAISPLRAALLGLAAGAGAALLAEGLGFLVSTLLVAVQSDEVVGANIGAGLAAGAVTLLIAPALALLLLRLTRVPRPLAVVLYSLPLYLVLSVAASSGAIVLETWLWDRFPDLADLTSPWVPWYLLTLVSLPCRSPSPRC</sequence>
<accession>A0A975QKY5</accession>
<dbReference type="AlphaFoldDB" id="A0A975QKY5"/>
<dbReference type="Proteomes" id="UP000682416">
    <property type="component" value="Chromosome"/>
</dbReference>
<feature type="transmembrane region" description="Helical" evidence="1">
    <location>
        <begin position="87"/>
        <end position="108"/>
    </location>
</feature>
<keyword evidence="1" id="KW-0472">Membrane</keyword>